<protein>
    <recommendedName>
        <fullName evidence="3">Fimbrial assembly protein</fullName>
    </recommendedName>
</protein>
<gene>
    <name evidence="1" type="ORF">EQU24_19500</name>
</gene>
<name>A0A4P9URR1_METBY</name>
<dbReference type="OrthoDB" id="5564681at2"/>
<dbReference type="AlphaFoldDB" id="A0A4P9URR1"/>
<proteinExistence type="predicted"/>
<evidence type="ECO:0000313" key="2">
    <source>
        <dbReference type="Proteomes" id="UP000305881"/>
    </source>
</evidence>
<dbReference type="KEGG" id="mbur:EQU24_19500"/>
<evidence type="ECO:0008006" key="3">
    <source>
        <dbReference type="Google" id="ProtNLM"/>
    </source>
</evidence>
<evidence type="ECO:0000313" key="1">
    <source>
        <dbReference type="EMBL" id="QCW84178.1"/>
    </source>
</evidence>
<organism evidence="1 2">
    <name type="scientific">Methylotuvimicrobium buryatense</name>
    <name type="common">Methylomicrobium buryatense</name>
    <dbReference type="NCBI Taxonomy" id="95641"/>
    <lineage>
        <taxon>Bacteria</taxon>
        <taxon>Pseudomonadati</taxon>
        <taxon>Pseudomonadota</taxon>
        <taxon>Gammaproteobacteria</taxon>
        <taxon>Methylococcales</taxon>
        <taxon>Methylococcaceae</taxon>
        <taxon>Methylotuvimicrobium</taxon>
    </lineage>
</organism>
<sequence>MKLPQFFSRPSHTLLYITEVKTFRIDTDRKGAITDALNVFDIDCDKAGKLPAALEQIISKSSPLGRKVWVFYVRLNTHALSLPSAQVEGIEGDMLEQALQFEYEAMTGRSIGKNRLAYCFLGSDEDMSHYWLNLIAEETLADTAAVLKKAGCALAGLSHPGGLPVLLSEDGKSSWWRIECWSTTVFALAKTPDQGMTLQIMIKEQHPQWHEELDQWLLEIGAVDKTEVLLNNQIEFTPESDAKFHLTDEAALTQWLAHWAKHLIKQDAVGVPLLNPKVPINRELFYMIGSGVSAALLCVSHSAWLLYQTQDYEYKTEALTQAEQDLKVYRESVYKNQQEIGKLDKKIKTLQGNVDLVPKALSAFKARPAALLKHLAVASPDDLLIESVEVVNGGLRVSGVALEADLPNRLSNRLEPVLSTLGWRVNAPSKKDMVLLEGGGPWEFSVMIDDNGLSGFIEHAEQTPL</sequence>
<reference evidence="2" key="1">
    <citation type="journal article" date="2019" name="J. Bacteriol.">
        <title>A Mutagenic Screen Identifies a TonB-Dependent Receptor Required for the Lanthanide Metal Switch in the Type I Methanotroph 'Methylotuvimicrobium buryatense' 5GB1C.</title>
        <authorList>
            <person name="Groom J.D."/>
            <person name="Ford S.M."/>
            <person name="Pesesky M.W."/>
            <person name="Lidstrom M.E."/>
        </authorList>
    </citation>
    <scope>NUCLEOTIDE SEQUENCE [LARGE SCALE GENOMIC DNA]</scope>
    <source>
        <strain evidence="2">5GB1C</strain>
    </source>
</reference>
<dbReference type="Proteomes" id="UP000305881">
    <property type="component" value="Chromosome"/>
</dbReference>
<dbReference type="EMBL" id="CP035467">
    <property type="protein sequence ID" value="QCW84178.1"/>
    <property type="molecule type" value="Genomic_DNA"/>
</dbReference>
<dbReference type="STRING" id="675511.GCA_000341735_03535"/>
<accession>A0A4P9URR1</accession>
<keyword evidence="2" id="KW-1185">Reference proteome</keyword>
<dbReference type="RefSeq" id="WP_017841950.1">
    <property type="nucleotide sequence ID" value="NZ_CP035467.1"/>
</dbReference>